<dbReference type="Gene3D" id="3.30.70.100">
    <property type="match status" value="1"/>
</dbReference>
<name>A0A7V2ZLA1_9BACT</name>
<proteinExistence type="predicted"/>
<sequence>MAKVLFTISYELNPEKREDYLKAIKELKLLVKTEGIESYNVYEVKGKPNHFQEIYVFSSEEVYDNYDDNTDERVNLLISKITDMTVNHSAKYTTLIELPELE</sequence>
<dbReference type="EMBL" id="DSUJ01000008">
    <property type="protein sequence ID" value="HFI92016.1"/>
    <property type="molecule type" value="Genomic_DNA"/>
</dbReference>
<protein>
    <recommendedName>
        <fullName evidence="2">ABM domain-containing protein</fullName>
    </recommendedName>
</protein>
<dbReference type="RefSeq" id="WP_304144239.1">
    <property type="nucleotide sequence ID" value="NZ_JAOAIE010000036.1"/>
</dbReference>
<gene>
    <name evidence="1" type="ORF">ENS31_10905</name>
</gene>
<evidence type="ECO:0008006" key="2">
    <source>
        <dbReference type="Google" id="ProtNLM"/>
    </source>
</evidence>
<dbReference type="SUPFAM" id="SSF54909">
    <property type="entry name" value="Dimeric alpha+beta barrel"/>
    <property type="match status" value="1"/>
</dbReference>
<dbReference type="AlphaFoldDB" id="A0A7V2ZLA1"/>
<reference evidence="1" key="1">
    <citation type="journal article" date="2020" name="mSystems">
        <title>Genome- and Community-Level Interaction Insights into Carbon Utilization and Element Cycling Functions of Hydrothermarchaeota in Hydrothermal Sediment.</title>
        <authorList>
            <person name="Zhou Z."/>
            <person name="Liu Y."/>
            <person name="Xu W."/>
            <person name="Pan J."/>
            <person name="Luo Z.H."/>
            <person name="Li M."/>
        </authorList>
    </citation>
    <scope>NUCLEOTIDE SEQUENCE [LARGE SCALE GENOMIC DNA]</scope>
    <source>
        <strain evidence="1">SpSt-479</strain>
    </source>
</reference>
<accession>A0A7V2ZLA1</accession>
<comment type="caution">
    <text evidence="1">The sequence shown here is derived from an EMBL/GenBank/DDBJ whole genome shotgun (WGS) entry which is preliminary data.</text>
</comment>
<evidence type="ECO:0000313" key="1">
    <source>
        <dbReference type="EMBL" id="HFI92016.1"/>
    </source>
</evidence>
<organism evidence="1">
    <name type="scientific">Ignavibacterium album</name>
    <dbReference type="NCBI Taxonomy" id="591197"/>
    <lineage>
        <taxon>Bacteria</taxon>
        <taxon>Pseudomonadati</taxon>
        <taxon>Ignavibacteriota</taxon>
        <taxon>Ignavibacteria</taxon>
        <taxon>Ignavibacteriales</taxon>
        <taxon>Ignavibacteriaceae</taxon>
        <taxon>Ignavibacterium</taxon>
    </lineage>
</organism>
<dbReference type="InterPro" id="IPR011008">
    <property type="entry name" value="Dimeric_a/b-barrel"/>
</dbReference>